<feature type="region of interest" description="Disordered" evidence="1">
    <location>
        <begin position="85"/>
        <end position="118"/>
    </location>
</feature>
<keyword evidence="3" id="KW-1185">Reference proteome</keyword>
<evidence type="ECO:0000313" key="2">
    <source>
        <dbReference type="EMBL" id="KFH45904.1"/>
    </source>
</evidence>
<protein>
    <submittedName>
        <fullName evidence="2">Uncharacterized protein</fullName>
    </submittedName>
</protein>
<evidence type="ECO:0000256" key="1">
    <source>
        <dbReference type="SAM" id="MobiDB-lite"/>
    </source>
</evidence>
<proteinExistence type="predicted"/>
<reference evidence="3" key="1">
    <citation type="journal article" date="2014" name="Genome Announc.">
        <title>Genome sequence and annotation of Acremonium chrysogenum, producer of the beta-lactam antibiotic cephalosporin C.</title>
        <authorList>
            <person name="Terfehr D."/>
            <person name="Dahlmann T.A."/>
            <person name="Specht T."/>
            <person name="Zadra I."/>
            <person name="Kuernsteiner H."/>
            <person name="Kueck U."/>
        </authorList>
    </citation>
    <scope>NUCLEOTIDE SEQUENCE [LARGE SCALE GENOMIC DNA]</scope>
    <source>
        <strain evidence="3">ATCC 11550 / CBS 779.69 / DSM 880 / IAM 14645 / JCM 23072 / IMI 49137</strain>
    </source>
</reference>
<evidence type="ECO:0000313" key="3">
    <source>
        <dbReference type="Proteomes" id="UP000029964"/>
    </source>
</evidence>
<organism evidence="2 3">
    <name type="scientific">Hapsidospora chrysogenum (strain ATCC 11550 / CBS 779.69 / DSM 880 / IAM 14645 / JCM 23072 / IMI 49137)</name>
    <name type="common">Acremonium chrysogenum</name>
    <dbReference type="NCBI Taxonomy" id="857340"/>
    <lineage>
        <taxon>Eukaryota</taxon>
        <taxon>Fungi</taxon>
        <taxon>Dikarya</taxon>
        <taxon>Ascomycota</taxon>
        <taxon>Pezizomycotina</taxon>
        <taxon>Sordariomycetes</taxon>
        <taxon>Hypocreomycetidae</taxon>
        <taxon>Hypocreales</taxon>
        <taxon>Bionectriaceae</taxon>
        <taxon>Hapsidospora</taxon>
    </lineage>
</organism>
<sequence>MDHGEAASMKSIIDLEARHVHWENFQMAEKKDKMRVSGIQVVVTDPGAHASTHQQHDFLPPLSLSKARIRSGHSITARSMRETVLPQCPFPPGEVEPDDVSRDGPEISYRSAAADRGS</sequence>
<name>A0A086T972_HAPC1</name>
<accession>A0A086T972</accession>
<dbReference type="HOGENOM" id="CLU_2072422_0_0_1"/>
<gene>
    <name evidence="2" type="ORF">ACRE_032800</name>
</gene>
<dbReference type="EMBL" id="JPKY01000025">
    <property type="protein sequence ID" value="KFH45904.1"/>
    <property type="molecule type" value="Genomic_DNA"/>
</dbReference>
<comment type="caution">
    <text evidence="2">The sequence shown here is derived from an EMBL/GenBank/DDBJ whole genome shotgun (WGS) entry which is preliminary data.</text>
</comment>
<dbReference type="Proteomes" id="UP000029964">
    <property type="component" value="Unassembled WGS sequence"/>
</dbReference>
<dbReference type="AlphaFoldDB" id="A0A086T972"/>